<dbReference type="STRING" id="44252.DJ90_6490"/>
<evidence type="ECO:0000313" key="2">
    <source>
        <dbReference type="Proteomes" id="UP000029278"/>
    </source>
</evidence>
<dbReference type="HOGENOM" id="CLU_3397668_0_0_9"/>
<evidence type="ECO:0000313" key="1">
    <source>
        <dbReference type="EMBL" id="KFM93957.1"/>
    </source>
</evidence>
<name>A0A090Y806_PAEMA</name>
<comment type="caution">
    <text evidence="1">The sequence shown here is derived from an EMBL/GenBank/DDBJ whole genome shotgun (WGS) entry which is preliminary data.</text>
</comment>
<sequence length="31" mass="3687">MTKIITKLLLKLCCCYFNKDRDHLAMVNSRD</sequence>
<protein>
    <submittedName>
        <fullName evidence="1">Uncharacterized protein</fullName>
    </submittedName>
</protein>
<dbReference type="EMBL" id="JMQA01000050">
    <property type="protein sequence ID" value="KFM93957.1"/>
    <property type="molecule type" value="Genomic_DNA"/>
</dbReference>
<dbReference type="Proteomes" id="UP000029278">
    <property type="component" value="Unassembled WGS sequence"/>
</dbReference>
<reference evidence="1 2" key="1">
    <citation type="submission" date="2014-04" db="EMBL/GenBank/DDBJ databases">
        <authorList>
            <person name="Bishop-Lilly K.A."/>
            <person name="Broomall S.M."/>
            <person name="Chain P.S."/>
            <person name="Chertkov O."/>
            <person name="Coyne S.R."/>
            <person name="Daligault H.E."/>
            <person name="Davenport K.W."/>
            <person name="Erkkila T."/>
            <person name="Frey K.G."/>
            <person name="Gibbons H.S."/>
            <person name="Gu W."/>
            <person name="Jaissle J."/>
            <person name="Johnson S.L."/>
            <person name="Koroleva G.I."/>
            <person name="Ladner J.T."/>
            <person name="Lo C.-C."/>
            <person name="Minogue T.D."/>
            <person name="Munk C."/>
            <person name="Palacios G.F."/>
            <person name="Redden C.L."/>
            <person name="Rosenzweig C.N."/>
            <person name="Scholz M.B."/>
            <person name="Teshima H."/>
            <person name="Xu Y."/>
        </authorList>
    </citation>
    <scope>NUCLEOTIDE SEQUENCE [LARGE SCALE GENOMIC DNA]</scope>
    <source>
        <strain evidence="1 2">8244</strain>
    </source>
</reference>
<keyword evidence="2" id="KW-1185">Reference proteome</keyword>
<organism evidence="1 2">
    <name type="scientific">Paenibacillus macerans</name>
    <name type="common">Bacillus macerans</name>
    <dbReference type="NCBI Taxonomy" id="44252"/>
    <lineage>
        <taxon>Bacteria</taxon>
        <taxon>Bacillati</taxon>
        <taxon>Bacillota</taxon>
        <taxon>Bacilli</taxon>
        <taxon>Bacillales</taxon>
        <taxon>Paenibacillaceae</taxon>
        <taxon>Paenibacillus</taxon>
    </lineage>
</organism>
<accession>A0A090Y806</accession>
<gene>
    <name evidence="1" type="ORF">DJ90_6490</name>
</gene>
<proteinExistence type="predicted"/>
<dbReference type="AlphaFoldDB" id="A0A090Y806"/>